<dbReference type="RefSeq" id="WP_086284893.1">
    <property type="nucleotide sequence ID" value="NZ_NGMO01000003.1"/>
</dbReference>
<dbReference type="EMBL" id="NGMO01000003">
    <property type="protein sequence ID" value="OTP10116.1"/>
    <property type="molecule type" value="Genomic_DNA"/>
</dbReference>
<keyword evidence="2" id="KW-1185">Reference proteome</keyword>
<evidence type="ECO:0008006" key="3">
    <source>
        <dbReference type="Google" id="ProtNLM"/>
    </source>
</evidence>
<gene>
    <name evidence="1" type="ORF">A5844_001814</name>
</gene>
<reference evidence="1 2" key="1">
    <citation type="submission" date="2017-05" db="EMBL/GenBank/DDBJ databases">
        <title>The Genome Sequence of Enterococcus sp. 10A9_DIV0425.</title>
        <authorList>
            <consortium name="The Broad Institute Genomics Platform"/>
            <consortium name="The Broad Institute Genomic Center for Infectious Diseases"/>
            <person name="Earl A."/>
            <person name="Manson A."/>
            <person name="Schwartman J."/>
            <person name="Gilmore M."/>
            <person name="Abouelleil A."/>
            <person name="Cao P."/>
            <person name="Chapman S."/>
            <person name="Cusick C."/>
            <person name="Shea T."/>
            <person name="Young S."/>
            <person name="Neafsey D."/>
            <person name="Nusbaum C."/>
            <person name="Birren B."/>
        </authorList>
    </citation>
    <scope>NUCLEOTIDE SEQUENCE [LARGE SCALE GENOMIC DNA]</scope>
    <source>
        <strain evidence="1 2">10A9_DIV0425</strain>
    </source>
</reference>
<organism evidence="1 2">
    <name type="scientific">Candidatus Enterococcus wittei</name>
    <dbReference type="NCBI Taxonomy" id="1987383"/>
    <lineage>
        <taxon>Bacteria</taxon>
        <taxon>Bacillati</taxon>
        <taxon>Bacillota</taxon>
        <taxon>Bacilli</taxon>
        <taxon>Lactobacillales</taxon>
        <taxon>Enterococcaceae</taxon>
        <taxon>Enterococcus</taxon>
    </lineage>
</organism>
<dbReference type="STRING" id="1987383.A5844_001814"/>
<protein>
    <recommendedName>
        <fullName evidence="3">PepSY domain-containing protein</fullName>
    </recommendedName>
</protein>
<evidence type="ECO:0000313" key="2">
    <source>
        <dbReference type="Proteomes" id="UP000194933"/>
    </source>
</evidence>
<proteinExistence type="predicted"/>
<dbReference type="AlphaFoldDB" id="A0A242JXS4"/>
<comment type="caution">
    <text evidence="1">The sequence shown here is derived from an EMBL/GenBank/DDBJ whole genome shotgun (WGS) entry which is preliminary data.</text>
</comment>
<name>A0A242JXS4_9ENTE</name>
<accession>A0A242JXS4</accession>
<dbReference type="Gene3D" id="3.10.450.40">
    <property type="match status" value="1"/>
</dbReference>
<dbReference type="Proteomes" id="UP000194933">
    <property type="component" value="Unassembled WGS sequence"/>
</dbReference>
<sequence length="171" mass="19100">MKKIIYGGLIACVIGVAASFGLLDATFSYDDISGQEYHVSLKKAVDIFEEEYQEHQITHIEFAIPAKSKQLTNTAYEYIIYSPKQVVAINPVSGKTTKVASGKQNKTRKSFNVDTIKKIKNPQIAMKEAIAKTGKAHSKAKQWEITEKNGQLIYEVQILDADYSQKIQINA</sequence>
<evidence type="ECO:0000313" key="1">
    <source>
        <dbReference type="EMBL" id="OTP10116.1"/>
    </source>
</evidence>